<reference evidence="11 12" key="1">
    <citation type="submission" date="2018-12" db="EMBL/GenBank/DDBJ databases">
        <authorList>
            <person name="Criscuolo A."/>
        </authorList>
    </citation>
    <scope>NUCLEOTIDE SEQUENCE [LARGE SCALE GENOMIC DNA]</scope>
    <source>
        <strain evidence="11">ACIP1116281</strain>
    </source>
</reference>
<evidence type="ECO:0000256" key="6">
    <source>
        <dbReference type="ARBA" id="ARBA00022777"/>
    </source>
</evidence>
<keyword evidence="3" id="KW-0597">Phosphoprotein</keyword>
<dbReference type="EMBL" id="UZWD01000010">
    <property type="protein sequence ID" value="VDS03627.1"/>
    <property type="molecule type" value="Genomic_DNA"/>
</dbReference>
<accession>A0A447I817</accession>
<dbReference type="Gene3D" id="3.30.565.10">
    <property type="entry name" value="Histidine kinase-like ATPase, C-terminal domain"/>
    <property type="match status" value="1"/>
</dbReference>
<dbReference type="Proteomes" id="UP000268844">
    <property type="component" value="Unassembled WGS sequence"/>
</dbReference>
<dbReference type="EC" id="2.7.13.3" evidence="2"/>
<dbReference type="InterPro" id="IPR011495">
    <property type="entry name" value="Sig_transdc_His_kin_sub2_dim/P"/>
</dbReference>
<dbReference type="Gene3D" id="3.30.450.20">
    <property type="entry name" value="PAS domain"/>
    <property type="match status" value="1"/>
</dbReference>
<gene>
    <name evidence="11" type="primary">pdtaS_1</name>
    <name evidence="11" type="ORF">DEVEQU_00753</name>
</gene>
<evidence type="ECO:0000256" key="4">
    <source>
        <dbReference type="ARBA" id="ARBA00022679"/>
    </source>
</evidence>
<keyword evidence="9" id="KW-0472">Membrane</keyword>
<keyword evidence="6 11" id="KW-0418">Kinase</keyword>
<evidence type="ECO:0000259" key="10">
    <source>
        <dbReference type="PROSITE" id="PS50109"/>
    </source>
</evidence>
<keyword evidence="8" id="KW-0175">Coiled coil</keyword>
<dbReference type="InterPro" id="IPR007891">
    <property type="entry name" value="CHASE3"/>
</dbReference>
<dbReference type="Pfam" id="PF07568">
    <property type="entry name" value="HisKA_2"/>
    <property type="match status" value="1"/>
</dbReference>
<evidence type="ECO:0000256" key="8">
    <source>
        <dbReference type="SAM" id="Coils"/>
    </source>
</evidence>
<keyword evidence="9" id="KW-1133">Transmembrane helix</keyword>
<dbReference type="OrthoDB" id="9808408at2"/>
<evidence type="ECO:0000256" key="9">
    <source>
        <dbReference type="SAM" id="Phobius"/>
    </source>
</evidence>
<proteinExistence type="predicted"/>
<dbReference type="GO" id="GO:0005524">
    <property type="term" value="F:ATP binding"/>
    <property type="evidence" value="ECO:0007669"/>
    <property type="project" value="UniProtKB-KW"/>
</dbReference>
<name>A0A447I817_9HYPH</name>
<dbReference type="InterPro" id="IPR003594">
    <property type="entry name" value="HATPase_dom"/>
</dbReference>
<comment type="catalytic activity">
    <reaction evidence="1">
        <text>ATP + protein L-histidine = ADP + protein N-phospho-L-histidine.</text>
        <dbReference type="EC" id="2.7.13.3"/>
    </reaction>
</comment>
<evidence type="ECO:0000256" key="1">
    <source>
        <dbReference type="ARBA" id="ARBA00000085"/>
    </source>
</evidence>
<keyword evidence="7" id="KW-0067">ATP-binding</keyword>
<keyword evidence="9" id="KW-0812">Transmembrane</keyword>
<dbReference type="SMART" id="SM00387">
    <property type="entry name" value="HATPase_c"/>
    <property type="match status" value="1"/>
</dbReference>
<dbReference type="PANTHER" id="PTHR41523">
    <property type="entry name" value="TWO-COMPONENT SYSTEM SENSOR PROTEIN"/>
    <property type="match status" value="1"/>
</dbReference>
<keyword evidence="12" id="KW-1185">Reference proteome</keyword>
<sequence length="451" mass="48618">MPISARAFVRSQILFIVVGLSALIVIVSMAFWLGGRSQEIAEEIIAARDVKAQAVDLGAQVQRAESSQRGFLYTDNEVYLAPYDLAKSAALRISGELPQRLDDYLDLDPAVERLMQVLEEKFAEMDETIALARSRDAAAALELTLTNRGKALMDEANVYVTGIALAADQRLAGLVSEQTENALLQRLVSVFGALVTVAAAAAGLFTIMRYAGELAEARNSLTRANADLENKVTNRTADLARRTEEMAAAKERAELLLHEVNHRVANSLAMASSLVGMQAKAASDGSVKAVLAETQSRIQAIAMVHHRLYSSGEVTEVALDEYLRSVLEQFQSTLSSENNISLRYQLEPIALRPDASINLGVIAAEWVMNAAKYAYPDRAGEVRVVLSRQPDDTVMLAVEDDGVGRGAGSAKGTGLGSRIVGAMASSLRGNIEYIDRRPGLSARLAFPLNAV</sequence>
<dbReference type="AlphaFoldDB" id="A0A447I817"/>
<evidence type="ECO:0000256" key="2">
    <source>
        <dbReference type="ARBA" id="ARBA00012438"/>
    </source>
</evidence>
<evidence type="ECO:0000313" key="12">
    <source>
        <dbReference type="Proteomes" id="UP000268844"/>
    </source>
</evidence>
<keyword evidence="5" id="KW-0547">Nucleotide-binding</keyword>
<protein>
    <recommendedName>
        <fullName evidence="2">histidine kinase</fullName>
        <ecNumber evidence="2">2.7.13.3</ecNumber>
    </recommendedName>
</protein>
<dbReference type="InterPro" id="IPR036890">
    <property type="entry name" value="HATPase_C_sf"/>
</dbReference>
<dbReference type="Pfam" id="PF02518">
    <property type="entry name" value="HATPase_c"/>
    <property type="match status" value="1"/>
</dbReference>
<dbReference type="CDD" id="cd19410">
    <property type="entry name" value="HK9-like_sensor"/>
    <property type="match status" value="1"/>
</dbReference>
<evidence type="ECO:0000256" key="7">
    <source>
        <dbReference type="ARBA" id="ARBA00022840"/>
    </source>
</evidence>
<feature type="domain" description="Histidine kinase" evidence="10">
    <location>
        <begin position="255"/>
        <end position="450"/>
    </location>
</feature>
<dbReference type="PROSITE" id="PS50109">
    <property type="entry name" value="HIS_KIN"/>
    <property type="match status" value="1"/>
</dbReference>
<feature type="transmembrane region" description="Helical" evidence="9">
    <location>
        <begin position="12"/>
        <end position="33"/>
    </location>
</feature>
<dbReference type="SUPFAM" id="SSF55874">
    <property type="entry name" value="ATPase domain of HSP90 chaperone/DNA topoisomerase II/histidine kinase"/>
    <property type="match status" value="1"/>
</dbReference>
<dbReference type="InterPro" id="IPR005467">
    <property type="entry name" value="His_kinase_dom"/>
</dbReference>
<dbReference type="PANTHER" id="PTHR41523:SF8">
    <property type="entry name" value="ETHYLENE RESPONSE SENSOR PROTEIN"/>
    <property type="match status" value="1"/>
</dbReference>
<evidence type="ECO:0000256" key="3">
    <source>
        <dbReference type="ARBA" id="ARBA00022553"/>
    </source>
</evidence>
<evidence type="ECO:0000256" key="5">
    <source>
        <dbReference type="ARBA" id="ARBA00022741"/>
    </source>
</evidence>
<feature type="coiled-coil region" evidence="8">
    <location>
        <begin position="207"/>
        <end position="259"/>
    </location>
</feature>
<dbReference type="Pfam" id="PF05227">
    <property type="entry name" value="CHASE3"/>
    <property type="match status" value="1"/>
</dbReference>
<keyword evidence="4 11" id="KW-0808">Transferase</keyword>
<evidence type="ECO:0000313" key="11">
    <source>
        <dbReference type="EMBL" id="VDS03627.1"/>
    </source>
</evidence>
<dbReference type="GO" id="GO:0004673">
    <property type="term" value="F:protein histidine kinase activity"/>
    <property type="evidence" value="ECO:0007669"/>
    <property type="project" value="UniProtKB-EC"/>
</dbReference>
<organism evidence="11 12">
    <name type="scientific">Devosia equisanguinis</name>
    <dbReference type="NCBI Taxonomy" id="2490941"/>
    <lineage>
        <taxon>Bacteria</taxon>
        <taxon>Pseudomonadati</taxon>
        <taxon>Pseudomonadota</taxon>
        <taxon>Alphaproteobacteria</taxon>
        <taxon>Hyphomicrobiales</taxon>
        <taxon>Devosiaceae</taxon>
        <taxon>Devosia</taxon>
    </lineage>
</organism>